<dbReference type="GO" id="GO:0007165">
    <property type="term" value="P:signal transduction"/>
    <property type="evidence" value="ECO:0007669"/>
    <property type="project" value="InterPro"/>
</dbReference>
<dbReference type="PANTHER" id="PTHR22617:SF23">
    <property type="entry name" value="CHEMOTAXIS PROTEIN CHEW"/>
    <property type="match status" value="1"/>
</dbReference>
<dbReference type="Gene3D" id="2.30.30.40">
    <property type="entry name" value="SH3 Domains"/>
    <property type="match status" value="1"/>
</dbReference>
<dbReference type="GO" id="GO:0006935">
    <property type="term" value="P:chemotaxis"/>
    <property type="evidence" value="ECO:0007669"/>
    <property type="project" value="InterPro"/>
</dbReference>
<reference evidence="2 3" key="1">
    <citation type="submission" date="2018-06" db="EMBL/GenBank/DDBJ databases">
        <title>Genomic Encyclopedia of Type Strains, Phase III (KMG-III): the genomes of soil and plant-associated and newly described type strains.</title>
        <authorList>
            <person name="Whitman W."/>
        </authorList>
    </citation>
    <scope>NUCLEOTIDE SEQUENCE [LARGE SCALE GENOMIC DNA]</scope>
    <source>
        <strain evidence="2 3">CECT 9025</strain>
    </source>
</reference>
<dbReference type="InterPro" id="IPR036061">
    <property type="entry name" value="CheW-like_dom_sf"/>
</dbReference>
<comment type="caution">
    <text evidence="2">The sequence shown here is derived from an EMBL/GenBank/DDBJ whole genome shotgun (WGS) entry which is preliminary data.</text>
</comment>
<evidence type="ECO:0000313" key="3">
    <source>
        <dbReference type="Proteomes" id="UP000248311"/>
    </source>
</evidence>
<dbReference type="SMART" id="SM00260">
    <property type="entry name" value="CheW"/>
    <property type="match status" value="1"/>
</dbReference>
<dbReference type="Gene3D" id="2.40.50.180">
    <property type="entry name" value="CheA-289, Domain 4"/>
    <property type="match status" value="1"/>
</dbReference>
<feature type="domain" description="CheW-like" evidence="1">
    <location>
        <begin position="14"/>
        <end position="154"/>
    </location>
</feature>
<dbReference type="RefSeq" id="WP_110813992.1">
    <property type="nucleotide sequence ID" value="NZ_QJTE01000002.1"/>
</dbReference>
<gene>
    <name evidence="2" type="ORF">DFP88_102769</name>
</gene>
<dbReference type="InterPro" id="IPR039315">
    <property type="entry name" value="CheW"/>
</dbReference>
<sequence length="157" mass="16959">MSDPKATAVSSTGAVEFVSFVAGGQNFCIQITQIREIRRWAPVTMLPHSPNYVLGVINLRGAVIPIVDLACRLGFPQTEASERHVIIMTSLGERVIGLLVDSVSEVISASSDMRRETPQVPQDESRRYISGLIAQDEGMTRIVDIEALMPPVPGAAA</sequence>
<dbReference type="Proteomes" id="UP000248311">
    <property type="component" value="Unassembled WGS sequence"/>
</dbReference>
<organism evidence="2 3">
    <name type="scientific">Pseudoroseicyclus aestuarii</name>
    <dbReference type="NCBI Taxonomy" id="1795041"/>
    <lineage>
        <taxon>Bacteria</taxon>
        <taxon>Pseudomonadati</taxon>
        <taxon>Pseudomonadota</taxon>
        <taxon>Alphaproteobacteria</taxon>
        <taxon>Rhodobacterales</taxon>
        <taxon>Paracoccaceae</taxon>
        <taxon>Pseudoroseicyclus</taxon>
    </lineage>
</organism>
<protein>
    <submittedName>
        <fullName evidence="2">CheW protein</fullName>
    </submittedName>
</protein>
<dbReference type="EMBL" id="QJTE01000002">
    <property type="protein sequence ID" value="PYE84964.1"/>
    <property type="molecule type" value="Genomic_DNA"/>
</dbReference>
<dbReference type="CDD" id="cd00732">
    <property type="entry name" value="CheW"/>
    <property type="match status" value="1"/>
</dbReference>
<dbReference type="GO" id="GO:0005829">
    <property type="term" value="C:cytosol"/>
    <property type="evidence" value="ECO:0007669"/>
    <property type="project" value="TreeGrafter"/>
</dbReference>
<dbReference type="SUPFAM" id="SSF50341">
    <property type="entry name" value="CheW-like"/>
    <property type="match status" value="1"/>
</dbReference>
<evidence type="ECO:0000259" key="1">
    <source>
        <dbReference type="PROSITE" id="PS50851"/>
    </source>
</evidence>
<dbReference type="InterPro" id="IPR002545">
    <property type="entry name" value="CheW-lke_dom"/>
</dbReference>
<dbReference type="Pfam" id="PF01584">
    <property type="entry name" value="CheW"/>
    <property type="match status" value="1"/>
</dbReference>
<accession>A0A318T3X5</accession>
<dbReference type="PANTHER" id="PTHR22617">
    <property type="entry name" value="CHEMOTAXIS SENSOR HISTIDINE KINASE-RELATED"/>
    <property type="match status" value="1"/>
</dbReference>
<dbReference type="OrthoDB" id="9794382at2"/>
<proteinExistence type="predicted"/>
<keyword evidence="3" id="KW-1185">Reference proteome</keyword>
<name>A0A318T3X5_9RHOB</name>
<dbReference type="PROSITE" id="PS50851">
    <property type="entry name" value="CHEW"/>
    <property type="match status" value="1"/>
</dbReference>
<evidence type="ECO:0000313" key="2">
    <source>
        <dbReference type="EMBL" id="PYE84964.1"/>
    </source>
</evidence>
<dbReference type="AlphaFoldDB" id="A0A318T3X5"/>